<sequence>MPRIFQHFVRHLQRSAIPKTPLRHRISLVRAGLQVGSTASGAVLAFRRPGDPLFMVTLENEESVDTAVAAVFEDFSDGSASWVSPGHVQRMVQATEGNVDLAIQKLKEAVAWKRDTLDGWLSQQAKDLPTAETRVIAIGQDSRPLVYSGCVNQRKGEVAAVILACVWHQALEKAGPMTQLDYVLDAHGYQPLLNLNMMPYLRLARSLNSYFAERFHRIIVLDMPTVLSVLVKAIVPLLPPKTRQKLFFVRRDDPDSLNALYELCTDQEMKEMMEKLLAANGEATSSSGREATRELTNRFLALQEAKHQNGVE</sequence>
<dbReference type="PANTHER" id="PTHR45824:SF29">
    <property type="entry name" value="GH16843P"/>
    <property type="match status" value="1"/>
</dbReference>
<dbReference type="InterPro" id="IPR001251">
    <property type="entry name" value="CRAL-TRIO_dom"/>
</dbReference>
<dbReference type="EMBL" id="CAXAMN010024694">
    <property type="protein sequence ID" value="CAK9089108.1"/>
    <property type="molecule type" value="Genomic_DNA"/>
</dbReference>
<dbReference type="Pfam" id="PF00650">
    <property type="entry name" value="CRAL_TRIO"/>
    <property type="match status" value="1"/>
</dbReference>
<protein>
    <recommendedName>
        <fullName evidence="1">CRAL-TRIO domain-containing protein</fullName>
    </recommendedName>
</protein>
<name>A0ABP0QNB0_9DINO</name>
<dbReference type="InterPro" id="IPR036865">
    <property type="entry name" value="CRAL-TRIO_dom_sf"/>
</dbReference>
<organism evidence="2 3">
    <name type="scientific">Durusdinium trenchii</name>
    <dbReference type="NCBI Taxonomy" id="1381693"/>
    <lineage>
        <taxon>Eukaryota</taxon>
        <taxon>Sar</taxon>
        <taxon>Alveolata</taxon>
        <taxon>Dinophyceae</taxon>
        <taxon>Suessiales</taxon>
        <taxon>Symbiodiniaceae</taxon>
        <taxon>Durusdinium</taxon>
    </lineage>
</organism>
<proteinExistence type="predicted"/>
<dbReference type="PANTHER" id="PTHR45824">
    <property type="entry name" value="GH16843P"/>
    <property type="match status" value="1"/>
</dbReference>
<gene>
    <name evidence="2" type="ORF">CCMP2556_LOCUS42918</name>
</gene>
<evidence type="ECO:0000259" key="1">
    <source>
        <dbReference type="PROSITE" id="PS50191"/>
    </source>
</evidence>
<comment type="caution">
    <text evidence="2">The sequence shown here is derived from an EMBL/GenBank/DDBJ whole genome shotgun (WGS) entry which is preliminary data.</text>
</comment>
<dbReference type="Gene3D" id="3.40.525.10">
    <property type="entry name" value="CRAL-TRIO lipid binding domain"/>
    <property type="match status" value="1"/>
</dbReference>
<evidence type="ECO:0000313" key="2">
    <source>
        <dbReference type="EMBL" id="CAK9089108.1"/>
    </source>
</evidence>
<feature type="domain" description="CRAL-TRIO" evidence="1">
    <location>
        <begin position="169"/>
        <end position="285"/>
    </location>
</feature>
<dbReference type="CDD" id="cd00170">
    <property type="entry name" value="SEC14"/>
    <property type="match status" value="1"/>
</dbReference>
<dbReference type="InterPro" id="IPR052578">
    <property type="entry name" value="PI_Transfer_CRAL-TRIO"/>
</dbReference>
<dbReference type="PROSITE" id="PS50191">
    <property type="entry name" value="CRAL_TRIO"/>
    <property type="match status" value="1"/>
</dbReference>
<reference evidence="2 3" key="1">
    <citation type="submission" date="2024-02" db="EMBL/GenBank/DDBJ databases">
        <authorList>
            <person name="Chen Y."/>
            <person name="Shah S."/>
            <person name="Dougan E. K."/>
            <person name="Thang M."/>
            <person name="Chan C."/>
        </authorList>
    </citation>
    <scope>NUCLEOTIDE SEQUENCE [LARGE SCALE GENOMIC DNA]</scope>
</reference>
<keyword evidence="3" id="KW-1185">Reference proteome</keyword>
<evidence type="ECO:0000313" key="3">
    <source>
        <dbReference type="Proteomes" id="UP001642484"/>
    </source>
</evidence>
<dbReference type="SUPFAM" id="SSF52087">
    <property type="entry name" value="CRAL/TRIO domain"/>
    <property type="match status" value="1"/>
</dbReference>
<accession>A0ABP0QNB0</accession>
<dbReference type="Proteomes" id="UP001642484">
    <property type="component" value="Unassembled WGS sequence"/>
</dbReference>